<comment type="caution">
    <text evidence="3">The sequence shown here is derived from an EMBL/GenBank/DDBJ whole genome shotgun (WGS) entry which is preliminary data.</text>
</comment>
<dbReference type="PANTHER" id="PTHR21198:SF7">
    <property type="entry name" value="ASPARTATE-GLUTAMATE RACEMASE FAMILY"/>
    <property type="match status" value="1"/>
</dbReference>
<dbReference type="OrthoDB" id="9803739at2"/>
<evidence type="ECO:0000256" key="2">
    <source>
        <dbReference type="ARBA" id="ARBA00023235"/>
    </source>
</evidence>
<dbReference type="GO" id="GO:0047661">
    <property type="term" value="F:amino-acid racemase activity"/>
    <property type="evidence" value="ECO:0007669"/>
    <property type="project" value="InterPro"/>
</dbReference>
<keyword evidence="4" id="KW-1185">Reference proteome</keyword>
<dbReference type="InterPro" id="IPR004380">
    <property type="entry name" value="Asp_race"/>
</dbReference>
<accession>A0A2U1T755</accession>
<dbReference type="InterPro" id="IPR015942">
    <property type="entry name" value="Asp/Glu/hydantoin_racemase"/>
</dbReference>
<sequence>MKTIGVLGGMGPAATADFLQKLVDSTDAATDQEHPKVLLWSNPTIPDRTEAIVNNGEDPTPHLLDGAQLFQRGGADVFAVPCNGAHAFLPEVVKNVNIELVSILDATVYKLQQLSPTPKKIGLLASEATVQAELYKKALEKAGFELLTPNHEERHGKKEYAAFNSERIS</sequence>
<dbReference type="PANTHER" id="PTHR21198">
    <property type="entry name" value="GLUTAMATE RACEMASE"/>
    <property type="match status" value="1"/>
</dbReference>
<dbReference type="Gene3D" id="3.40.50.1860">
    <property type="match status" value="2"/>
</dbReference>
<dbReference type="SUPFAM" id="SSF53681">
    <property type="entry name" value="Aspartate/glutamate racemase"/>
    <property type="match status" value="2"/>
</dbReference>
<dbReference type="NCBIfam" id="TIGR00035">
    <property type="entry name" value="asp_race"/>
    <property type="match status" value="1"/>
</dbReference>
<evidence type="ECO:0000313" key="3">
    <source>
        <dbReference type="EMBL" id="PWC01822.1"/>
    </source>
</evidence>
<dbReference type="InterPro" id="IPR001920">
    <property type="entry name" value="Asp/Glu_race"/>
</dbReference>
<organism evidence="3 4">
    <name type="scientific">Corynebacterium yudongzhengii</name>
    <dbReference type="NCBI Taxonomy" id="2080740"/>
    <lineage>
        <taxon>Bacteria</taxon>
        <taxon>Bacillati</taxon>
        <taxon>Actinomycetota</taxon>
        <taxon>Actinomycetes</taxon>
        <taxon>Mycobacteriales</taxon>
        <taxon>Corynebacteriaceae</taxon>
        <taxon>Corynebacterium</taxon>
    </lineage>
</organism>
<dbReference type="EMBL" id="QEEZ01000008">
    <property type="protein sequence ID" value="PWC01822.1"/>
    <property type="molecule type" value="Genomic_DNA"/>
</dbReference>
<evidence type="ECO:0000256" key="1">
    <source>
        <dbReference type="ARBA" id="ARBA00007847"/>
    </source>
</evidence>
<dbReference type="KEGG" id="cyz:C3B44_02600"/>
<evidence type="ECO:0000313" key="4">
    <source>
        <dbReference type="Proteomes" id="UP000244989"/>
    </source>
</evidence>
<proteinExistence type="inferred from homology"/>
<keyword evidence="2" id="KW-0413">Isomerase</keyword>
<dbReference type="Proteomes" id="UP000244989">
    <property type="component" value="Unassembled WGS sequence"/>
</dbReference>
<gene>
    <name evidence="3" type="ORF">DF222_05685</name>
</gene>
<reference evidence="4" key="1">
    <citation type="submission" date="2018-04" db="EMBL/GenBank/DDBJ databases">
        <authorList>
            <person name="Liu S."/>
            <person name="Wang Z."/>
            <person name="Li J."/>
        </authorList>
    </citation>
    <scope>NUCLEOTIDE SEQUENCE [LARGE SCALE GENOMIC DNA]</scope>
    <source>
        <strain evidence="4">2189</strain>
    </source>
</reference>
<dbReference type="RefSeq" id="WP_108431000.1">
    <property type="nucleotide sequence ID" value="NZ_CP026947.1"/>
</dbReference>
<name>A0A2U1T755_9CORY</name>
<dbReference type="AlphaFoldDB" id="A0A2U1T755"/>
<protein>
    <submittedName>
        <fullName evidence="3">Amino acid racemase</fullName>
    </submittedName>
</protein>
<dbReference type="Pfam" id="PF01177">
    <property type="entry name" value="Asp_Glu_race"/>
    <property type="match status" value="1"/>
</dbReference>
<comment type="similarity">
    <text evidence="1">Belongs to the aspartate/glutamate racemases family.</text>
</comment>